<dbReference type="InterPro" id="IPR007899">
    <property type="entry name" value="CHAD_dom"/>
</dbReference>
<dbReference type="InterPro" id="IPR038186">
    <property type="entry name" value="CHAD_dom_sf"/>
</dbReference>
<dbReference type="Proteomes" id="UP000240971">
    <property type="component" value="Unassembled WGS sequence"/>
</dbReference>
<dbReference type="SMART" id="SM00880">
    <property type="entry name" value="CHAD"/>
    <property type="match status" value="1"/>
</dbReference>
<evidence type="ECO:0000313" key="2">
    <source>
        <dbReference type="EMBL" id="PSL46765.1"/>
    </source>
</evidence>
<sequence length="277" mass="31319">MLQTALYNYLRKECDIVLDACAQLQETPGNPAAIHVIRVGAKKIRAFFTLAKQLPDYDFNAGKYLRTLRLIQAIVGTSRDPQLQAKHLHHYEKNIAWRFSFAHLLLHNKQVTADELLQTAVKLTSVKQLGALPEKFREAIAETDSESGTDALLTYMKDQYRSTALPGSRAHHTVWHALRKQMKTLYYQLTIMEQVLPASHISKELVGPTKKAGELLGQWHDTSELLLFVKASIAQLKREKITLPVNASALVQLLQLDTKEQLAQCSVHMRQLLAVSF</sequence>
<dbReference type="RefSeq" id="WP_106529521.1">
    <property type="nucleotide sequence ID" value="NZ_PYAW01000003.1"/>
</dbReference>
<dbReference type="Pfam" id="PF05235">
    <property type="entry name" value="CHAD"/>
    <property type="match status" value="1"/>
</dbReference>
<dbReference type="PANTHER" id="PTHR39339">
    <property type="entry name" value="SLR1444 PROTEIN"/>
    <property type="match status" value="1"/>
</dbReference>
<gene>
    <name evidence="2" type="ORF">CLV51_103747</name>
</gene>
<keyword evidence="3" id="KW-1185">Reference proteome</keyword>
<evidence type="ECO:0000259" key="1">
    <source>
        <dbReference type="SMART" id="SM00880"/>
    </source>
</evidence>
<evidence type="ECO:0000313" key="3">
    <source>
        <dbReference type="Proteomes" id="UP000240971"/>
    </source>
</evidence>
<dbReference type="Gene3D" id="1.40.20.10">
    <property type="entry name" value="CHAD domain"/>
    <property type="match status" value="1"/>
</dbReference>
<organism evidence="2 3">
    <name type="scientific">Chitinophaga niastensis</name>
    <dbReference type="NCBI Taxonomy" id="536980"/>
    <lineage>
        <taxon>Bacteria</taxon>
        <taxon>Pseudomonadati</taxon>
        <taxon>Bacteroidota</taxon>
        <taxon>Chitinophagia</taxon>
        <taxon>Chitinophagales</taxon>
        <taxon>Chitinophagaceae</taxon>
        <taxon>Chitinophaga</taxon>
    </lineage>
</organism>
<accession>A0A2P8HKL9</accession>
<proteinExistence type="predicted"/>
<dbReference type="PANTHER" id="PTHR39339:SF1">
    <property type="entry name" value="CHAD DOMAIN-CONTAINING PROTEIN"/>
    <property type="match status" value="1"/>
</dbReference>
<dbReference type="EMBL" id="PYAW01000003">
    <property type="protein sequence ID" value="PSL46765.1"/>
    <property type="molecule type" value="Genomic_DNA"/>
</dbReference>
<reference evidence="2 3" key="1">
    <citation type="submission" date="2018-03" db="EMBL/GenBank/DDBJ databases">
        <title>Genomic Encyclopedia of Archaeal and Bacterial Type Strains, Phase II (KMG-II): from individual species to whole genera.</title>
        <authorList>
            <person name="Goeker M."/>
        </authorList>
    </citation>
    <scope>NUCLEOTIDE SEQUENCE [LARGE SCALE GENOMIC DNA]</scope>
    <source>
        <strain evidence="2 3">DSM 24859</strain>
    </source>
</reference>
<dbReference type="AlphaFoldDB" id="A0A2P8HKL9"/>
<protein>
    <submittedName>
        <fullName evidence="2">CHAD domain-containing protein</fullName>
    </submittedName>
</protein>
<dbReference type="OrthoDB" id="1123203at2"/>
<name>A0A2P8HKL9_CHINA</name>
<comment type="caution">
    <text evidence="2">The sequence shown here is derived from an EMBL/GenBank/DDBJ whole genome shotgun (WGS) entry which is preliminary data.</text>
</comment>
<feature type="domain" description="CHAD" evidence="1">
    <location>
        <begin position="9"/>
        <end position="264"/>
    </location>
</feature>